<reference evidence="6" key="1">
    <citation type="submission" date="2020-10" db="EMBL/GenBank/DDBJ databases">
        <authorList>
            <person name="Gilroy R."/>
        </authorList>
    </citation>
    <scope>NUCLEOTIDE SEQUENCE</scope>
    <source>
        <strain evidence="6">CHK176-6737</strain>
    </source>
</reference>
<dbReference type="InterPro" id="IPR007197">
    <property type="entry name" value="rSAM"/>
</dbReference>
<evidence type="ECO:0000256" key="1">
    <source>
        <dbReference type="ARBA" id="ARBA00022691"/>
    </source>
</evidence>
<protein>
    <submittedName>
        <fullName evidence="6">Radical SAM protein</fullName>
    </submittedName>
</protein>
<sequence length="459" mass="52618">MASVVNMLIKYVRKDFDKNAMNLLNLVEKLDVKKVNQTTYDGLHKALGDKNNNWYRFVKSLALETDEGVLKKLVPAALNVAMYSYSKRMESIEKYNCNVPWAILMDPTAACNLKCKGCWAAEYGHQSSLSYETLARIIKEGKELGTYMYLFTGGEPLVRKADLIRLCEENPDCAFMSFTNGTLCDDAFADELKRVGNLYLAFSIEGYEDTNDFRRGEGVYKQVVEAMARLKKRGVPFGASLCYTSKNTEVLGSDEYMDWLIEQGTRFAWFFTYIPCGNGAVTDLMVSPEQRKHMYKKIREWRQTKPIFALDFWNDGEYVQGCIAGGRHYFHINSNGDCEPCAFIHYSNVNINECSVIEALQSPLFKAYYKRQPFNNNMLRPCPMLDNPEKLVEMVKESGAHSTEMLHPESAEELAAKTRPAAEKWAPVADDLFDFDEYVKKHVKDVNMYNYMKEENDQP</sequence>
<evidence type="ECO:0000313" key="6">
    <source>
        <dbReference type="EMBL" id="HIU69770.1"/>
    </source>
</evidence>
<dbReference type="EMBL" id="DVNM01000042">
    <property type="protein sequence ID" value="HIU69770.1"/>
    <property type="molecule type" value="Genomic_DNA"/>
</dbReference>
<evidence type="ECO:0000256" key="2">
    <source>
        <dbReference type="ARBA" id="ARBA00022723"/>
    </source>
</evidence>
<evidence type="ECO:0000259" key="5">
    <source>
        <dbReference type="PROSITE" id="PS51918"/>
    </source>
</evidence>
<dbReference type="Proteomes" id="UP000824125">
    <property type="component" value="Unassembled WGS sequence"/>
</dbReference>
<evidence type="ECO:0000256" key="4">
    <source>
        <dbReference type="ARBA" id="ARBA00023014"/>
    </source>
</evidence>
<dbReference type="InterPro" id="IPR058240">
    <property type="entry name" value="rSAM_sf"/>
</dbReference>
<dbReference type="PANTHER" id="PTHR43524">
    <property type="entry name" value="RADICAL SAM SUPERFAMILY PROTEIN"/>
    <property type="match status" value="1"/>
</dbReference>
<dbReference type="GO" id="GO:0046872">
    <property type="term" value="F:metal ion binding"/>
    <property type="evidence" value="ECO:0007669"/>
    <property type="project" value="UniProtKB-KW"/>
</dbReference>
<dbReference type="GO" id="GO:0003824">
    <property type="term" value="F:catalytic activity"/>
    <property type="evidence" value="ECO:0007669"/>
    <property type="project" value="InterPro"/>
</dbReference>
<dbReference type="GO" id="GO:0051536">
    <property type="term" value="F:iron-sulfur cluster binding"/>
    <property type="evidence" value="ECO:0007669"/>
    <property type="project" value="UniProtKB-KW"/>
</dbReference>
<dbReference type="Pfam" id="PF04055">
    <property type="entry name" value="Radical_SAM"/>
    <property type="match status" value="1"/>
</dbReference>
<dbReference type="SMART" id="SM00729">
    <property type="entry name" value="Elp3"/>
    <property type="match status" value="1"/>
</dbReference>
<reference evidence="6" key="2">
    <citation type="journal article" date="2021" name="PeerJ">
        <title>Extensive microbial diversity within the chicken gut microbiome revealed by metagenomics and culture.</title>
        <authorList>
            <person name="Gilroy R."/>
            <person name="Ravi A."/>
            <person name="Getino M."/>
            <person name="Pursley I."/>
            <person name="Horton D.L."/>
            <person name="Alikhan N.F."/>
            <person name="Baker D."/>
            <person name="Gharbi K."/>
            <person name="Hall N."/>
            <person name="Watson M."/>
            <person name="Adriaenssens E.M."/>
            <person name="Foster-Nyarko E."/>
            <person name="Jarju S."/>
            <person name="Secka A."/>
            <person name="Antonio M."/>
            <person name="Oren A."/>
            <person name="Chaudhuri R.R."/>
            <person name="La Ragione R."/>
            <person name="Hildebrand F."/>
            <person name="Pallen M.J."/>
        </authorList>
    </citation>
    <scope>NUCLEOTIDE SEQUENCE</scope>
    <source>
        <strain evidence="6">CHK176-6737</strain>
    </source>
</reference>
<proteinExistence type="predicted"/>
<keyword evidence="3" id="KW-0408">Iron</keyword>
<feature type="domain" description="Radical SAM core" evidence="5">
    <location>
        <begin position="97"/>
        <end position="305"/>
    </location>
</feature>
<keyword evidence="4" id="KW-0411">Iron-sulfur</keyword>
<dbReference type="PROSITE" id="PS51918">
    <property type="entry name" value="RADICAL_SAM"/>
    <property type="match status" value="1"/>
</dbReference>
<dbReference type="PANTHER" id="PTHR43524:SF1">
    <property type="entry name" value="RADICAL SAM SUPERFAMILY PROTEIN"/>
    <property type="match status" value="1"/>
</dbReference>
<gene>
    <name evidence="6" type="ORF">IAD23_07435</name>
</gene>
<dbReference type="CDD" id="cd21128">
    <property type="entry name" value="SPASM_rSAM"/>
    <property type="match status" value="1"/>
</dbReference>
<dbReference type="InterPro" id="IPR006638">
    <property type="entry name" value="Elp3/MiaA/NifB-like_rSAM"/>
</dbReference>
<name>A0A9D1SPN2_9FIRM</name>
<organism evidence="6 7">
    <name type="scientific">Candidatus Scybalenecus merdavium</name>
    <dbReference type="NCBI Taxonomy" id="2840939"/>
    <lineage>
        <taxon>Bacteria</taxon>
        <taxon>Bacillati</taxon>
        <taxon>Bacillota</taxon>
        <taxon>Clostridia</taxon>
        <taxon>Eubacteriales</taxon>
        <taxon>Oscillospiraceae</taxon>
        <taxon>Oscillospiraceae incertae sedis</taxon>
        <taxon>Candidatus Scybalenecus</taxon>
    </lineage>
</organism>
<dbReference type="Gene3D" id="3.20.20.70">
    <property type="entry name" value="Aldolase class I"/>
    <property type="match status" value="1"/>
</dbReference>
<keyword evidence="2" id="KW-0479">Metal-binding</keyword>
<dbReference type="SFLD" id="SFLDG01067">
    <property type="entry name" value="SPASM/twitch_domain_containing"/>
    <property type="match status" value="1"/>
</dbReference>
<dbReference type="SFLD" id="SFLDS00029">
    <property type="entry name" value="Radical_SAM"/>
    <property type="match status" value="1"/>
</dbReference>
<accession>A0A9D1SPN2</accession>
<evidence type="ECO:0000313" key="7">
    <source>
        <dbReference type="Proteomes" id="UP000824125"/>
    </source>
</evidence>
<keyword evidence="1" id="KW-0949">S-adenosyl-L-methionine</keyword>
<dbReference type="AlphaFoldDB" id="A0A9D1SPN2"/>
<evidence type="ECO:0000256" key="3">
    <source>
        <dbReference type="ARBA" id="ARBA00023004"/>
    </source>
</evidence>
<dbReference type="SUPFAM" id="SSF102114">
    <property type="entry name" value="Radical SAM enzymes"/>
    <property type="match status" value="1"/>
</dbReference>
<comment type="caution">
    <text evidence="6">The sequence shown here is derived from an EMBL/GenBank/DDBJ whole genome shotgun (WGS) entry which is preliminary data.</text>
</comment>
<dbReference type="CDD" id="cd01335">
    <property type="entry name" value="Radical_SAM"/>
    <property type="match status" value="1"/>
</dbReference>
<dbReference type="InterPro" id="IPR013785">
    <property type="entry name" value="Aldolase_TIM"/>
</dbReference>